<dbReference type="InterPro" id="IPR003656">
    <property type="entry name" value="Znf_BED"/>
</dbReference>
<dbReference type="PROSITE" id="PS50808">
    <property type="entry name" value="ZF_BED"/>
    <property type="match status" value="1"/>
</dbReference>
<keyword evidence="11" id="KW-1185">Reference proteome</keyword>
<name>A0A8J2NWD5_9HEXA</name>
<dbReference type="EMBL" id="CAJVCH010090196">
    <property type="protein sequence ID" value="CAG7722539.1"/>
    <property type="molecule type" value="Genomic_DNA"/>
</dbReference>
<evidence type="ECO:0000256" key="8">
    <source>
        <dbReference type="PROSITE-ProRule" id="PRU00027"/>
    </source>
</evidence>
<evidence type="ECO:0000256" key="4">
    <source>
        <dbReference type="ARBA" id="ARBA00022833"/>
    </source>
</evidence>
<organism evidence="10 11">
    <name type="scientific">Allacma fusca</name>
    <dbReference type="NCBI Taxonomy" id="39272"/>
    <lineage>
        <taxon>Eukaryota</taxon>
        <taxon>Metazoa</taxon>
        <taxon>Ecdysozoa</taxon>
        <taxon>Arthropoda</taxon>
        <taxon>Hexapoda</taxon>
        <taxon>Collembola</taxon>
        <taxon>Symphypleona</taxon>
        <taxon>Sminthuridae</taxon>
        <taxon>Allacma</taxon>
    </lineage>
</organism>
<dbReference type="AlphaFoldDB" id="A0A8J2NWD5"/>
<evidence type="ECO:0000256" key="3">
    <source>
        <dbReference type="ARBA" id="ARBA00022771"/>
    </source>
</evidence>
<evidence type="ECO:0000256" key="2">
    <source>
        <dbReference type="ARBA" id="ARBA00022723"/>
    </source>
</evidence>
<evidence type="ECO:0000313" key="11">
    <source>
        <dbReference type="Proteomes" id="UP000708208"/>
    </source>
</evidence>
<keyword evidence="7" id="KW-0539">Nucleus</keyword>
<feature type="non-terminal residue" evidence="10">
    <location>
        <position position="1"/>
    </location>
</feature>
<dbReference type="Pfam" id="PF02892">
    <property type="entry name" value="zf-BED"/>
    <property type="match status" value="1"/>
</dbReference>
<comment type="subcellular location">
    <subcellularLocation>
        <location evidence="1">Nucleus</location>
    </subcellularLocation>
</comment>
<dbReference type="GO" id="GO:0005634">
    <property type="term" value="C:nucleus"/>
    <property type="evidence" value="ECO:0007669"/>
    <property type="project" value="UniProtKB-SubCell"/>
</dbReference>
<dbReference type="InterPro" id="IPR052035">
    <property type="entry name" value="ZnF_BED_domain_contain"/>
</dbReference>
<dbReference type="GO" id="GO:0008270">
    <property type="term" value="F:zinc ion binding"/>
    <property type="evidence" value="ECO:0007669"/>
    <property type="project" value="UniProtKB-KW"/>
</dbReference>
<dbReference type="Proteomes" id="UP000708208">
    <property type="component" value="Unassembled WGS sequence"/>
</dbReference>
<dbReference type="OrthoDB" id="191080at2759"/>
<evidence type="ECO:0000256" key="1">
    <source>
        <dbReference type="ARBA" id="ARBA00004123"/>
    </source>
</evidence>
<evidence type="ECO:0000259" key="9">
    <source>
        <dbReference type="PROSITE" id="PS50808"/>
    </source>
</evidence>
<comment type="caution">
    <text evidence="10">The sequence shown here is derived from an EMBL/GenBank/DDBJ whole genome shotgun (WGS) entry which is preliminary data.</text>
</comment>
<reference evidence="10" key="1">
    <citation type="submission" date="2021-06" db="EMBL/GenBank/DDBJ databases">
        <authorList>
            <person name="Hodson N. C."/>
            <person name="Mongue J. A."/>
            <person name="Jaron S. K."/>
        </authorList>
    </citation>
    <scope>NUCLEOTIDE SEQUENCE</scope>
</reference>
<dbReference type="PANTHER" id="PTHR46481:SF10">
    <property type="entry name" value="ZINC FINGER BED DOMAIN-CONTAINING PROTEIN 39"/>
    <property type="match status" value="1"/>
</dbReference>
<protein>
    <recommendedName>
        <fullName evidence="9">BED-type domain-containing protein</fullName>
    </recommendedName>
</protein>
<gene>
    <name evidence="10" type="ORF">AFUS01_LOCUS11670</name>
</gene>
<evidence type="ECO:0000256" key="6">
    <source>
        <dbReference type="ARBA" id="ARBA00023163"/>
    </source>
</evidence>
<proteinExistence type="predicted"/>
<evidence type="ECO:0000256" key="5">
    <source>
        <dbReference type="ARBA" id="ARBA00023015"/>
    </source>
</evidence>
<accession>A0A8J2NWD5</accession>
<dbReference type="PANTHER" id="PTHR46481">
    <property type="entry name" value="ZINC FINGER BED DOMAIN-CONTAINING PROTEIN 4"/>
    <property type="match status" value="1"/>
</dbReference>
<keyword evidence="4" id="KW-0862">Zinc</keyword>
<keyword evidence="5" id="KW-0805">Transcription regulation</keyword>
<dbReference type="SMART" id="SM00614">
    <property type="entry name" value="ZnF_BED"/>
    <property type="match status" value="1"/>
</dbReference>
<dbReference type="GO" id="GO:0003677">
    <property type="term" value="F:DNA binding"/>
    <property type="evidence" value="ECO:0007669"/>
    <property type="project" value="InterPro"/>
</dbReference>
<evidence type="ECO:0000256" key="7">
    <source>
        <dbReference type="ARBA" id="ARBA00023242"/>
    </source>
</evidence>
<evidence type="ECO:0000313" key="10">
    <source>
        <dbReference type="EMBL" id="CAG7722539.1"/>
    </source>
</evidence>
<keyword evidence="2" id="KW-0479">Metal-binding</keyword>
<feature type="domain" description="BED-type" evidence="9">
    <location>
        <begin position="33"/>
        <end position="86"/>
    </location>
</feature>
<keyword evidence="6" id="KW-0804">Transcription</keyword>
<sequence length="176" mass="20370">MEINCENSTHESVDVSDTFTAGSSSSSKNNTKSFRSSIHQHYKLLDYKSKFKCNYCGKVLKRDSTGSTSSLRKHVARSHKSVTLKGDQEAKTSQLSIDNFLVMDSRDKFDQHRFEKLLVEFVIDSNQPFSIVNSSAFCKFSEYWRAEARLPKNDKMKSLCMKRFEQERTLVEEKLR</sequence>
<keyword evidence="3 8" id="KW-0863">Zinc-finger</keyword>